<keyword evidence="2 5" id="KW-0238">DNA-binding</keyword>
<keyword evidence="1" id="KW-0805">Transcription regulation</keyword>
<dbReference type="Gene3D" id="1.10.260.40">
    <property type="entry name" value="lambda repressor-like DNA-binding domains"/>
    <property type="match status" value="1"/>
</dbReference>
<dbReference type="InterPro" id="IPR046335">
    <property type="entry name" value="LacI/GalR-like_sensor"/>
</dbReference>
<dbReference type="AlphaFoldDB" id="A0A1I0I9A3"/>
<dbReference type="InterPro" id="IPR010982">
    <property type="entry name" value="Lambda_DNA-bd_dom_sf"/>
</dbReference>
<dbReference type="PANTHER" id="PTHR30146:SF109">
    <property type="entry name" value="HTH-TYPE TRANSCRIPTIONAL REGULATOR GALS"/>
    <property type="match status" value="1"/>
</dbReference>
<evidence type="ECO:0000313" key="6">
    <source>
        <dbReference type="Proteomes" id="UP000199180"/>
    </source>
</evidence>
<dbReference type="SUPFAM" id="SSF47413">
    <property type="entry name" value="lambda repressor-like DNA-binding domains"/>
    <property type="match status" value="1"/>
</dbReference>
<sequence length="332" mass="35985">MVVTLKEVAERAGVSRSAVSRAFTPGASVSDKTRRKVEKAARDLGYSPNALASSLTTGRTRMIGLVSNNFHNPIFLTVFDQFTRGLQARGLRPLLVNLTDEVEPANSVRMLRQYSVDAVMVASSTLPPEFSQAFRDAGVPVVNAFGRYSSAPDVHVVGIDNVECGRMAARTLIARGYVDLAFLGGPEGATSTQDRQAGFLSELAAHPDVRVTCSHARAYSFEAGRERMQQLLRDRPAQAYFCGDDVLSIGAISAISDAGLSVPGDIGIIGLNDMEVAGWENIALTTIRQPIREIVNSSIELMVATMDDPDRYPEARLFPCSIVERKTLRPLP</sequence>
<dbReference type="PROSITE" id="PS50932">
    <property type="entry name" value="HTH_LACI_2"/>
    <property type="match status" value="1"/>
</dbReference>
<dbReference type="Pfam" id="PF13377">
    <property type="entry name" value="Peripla_BP_3"/>
    <property type="match status" value="1"/>
</dbReference>
<dbReference type="PANTHER" id="PTHR30146">
    <property type="entry name" value="LACI-RELATED TRANSCRIPTIONAL REPRESSOR"/>
    <property type="match status" value="1"/>
</dbReference>
<protein>
    <submittedName>
        <fullName evidence="5">DNA-binding transcriptional regulator, LacI/PurR family</fullName>
    </submittedName>
</protein>
<name>A0A1I0I9A3_9RHOB</name>
<keyword evidence="3" id="KW-0804">Transcription</keyword>
<dbReference type="GO" id="GO:0000976">
    <property type="term" value="F:transcription cis-regulatory region binding"/>
    <property type="evidence" value="ECO:0007669"/>
    <property type="project" value="TreeGrafter"/>
</dbReference>
<evidence type="ECO:0000256" key="1">
    <source>
        <dbReference type="ARBA" id="ARBA00023015"/>
    </source>
</evidence>
<dbReference type="STRING" id="364199.SAMN04489858_11519"/>
<feature type="domain" description="HTH lacI-type" evidence="4">
    <location>
        <begin position="3"/>
        <end position="57"/>
    </location>
</feature>
<accession>A0A1I0I9A3</accession>
<dbReference type="Gene3D" id="3.40.50.2300">
    <property type="match status" value="2"/>
</dbReference>
<keyword evidence="6" id="KW-1185">Reference proteome</keyword>
<dbReference type="Pfam" id="PF00356">
    <property type="entry name" value="LacI"/>
    <property type="match status" value="1"/>
</dbReference>
<dbReference type="InterPro" id="IPR000843">
    <property type="entry name" value="HTH_LacI"/>
</dbReference>
<evidence type="ECO:0000259" key="4">
    <source>
        <dbReference type="PROSITE" id="PS50932"/>
    </source>
</evidence>
<dbReference type="CDD" id="cd06278">
    <property type="entry name" value="PBP1_LacI-like"/>
    <property type="match status" value="1"/>
</dbReference>
<dbReference type="EMBL" id="FOHO01000015">
    <property type="protein sequence ID" value="SET93307.1"/>
    <property type="molecule type" value="Genomic_DNA"/>
</dbReference>
<dbReference type="Proteomes" id="UP000199180">
    <property type="component" value="Unassembled WGS sequence"/>
</dbReference>
<evidence type="ECO:0000256" key="2">
    <source>
        <dbReference type="ARBA" id="ARBA00023125"/>
    </source>
</evidence>
<dbReference type="InterPro" id="IPR028082">
    <property type="entry name" value="Peripla_BP_I"/>
</dbReference>
<dbReference type="RefSeq" id="WP_090737042.1">
    <property type="nucleotide sequence ID" value="NZ_FOHO01000015.1"/>
</dbReference>
<organism evidence="5 6">
    <name type="scientific">Paracoccus homiensis</name>
    <dbReference type="NCBI Taxonomy" id="364199"/>
    <lineage>
        <taxon>Bacteria</taxon>
        <taxon>Pseudomonadati</taxon>
        <taxon>Pseudomonadota</taxon>
        <taxon>Alphaproteobacteria</taxon>
        <taxon>Rhodobacterales</taxon>
        <taxon>Paracoccaceae</taxon>
        <taxon>Paracoccus</taxon>
    </lineage>
</organism>
<reference evidence="5 6" key="1">
    <citation type="submission" date="2016-10" db="EMBL/GenBank/DDBJ databases">
        <authorList>
            <person name="de Groot N.N."/>
        </authorList>
    </citation>
    <scope>NUCLEOTIDE SEQUENCE [LARGE SCALE GENOMIC DNA]</scope>
    <source>
        <strain evidence="5 6">DSM 17862</strain>
    </source>
</reference>
<evidence type="ECO:0000313" key="5">
    <source>
        <dbReference type="EMBL" id="SET93307.1"/>
    </source>
</evidence>
<dbReference type="CDD" id="cd01392">
    <property type="entry name" value="HTH_LacI"/>
    <property type="match status" value="1"/>
</dbReference>
<dbReference type="OrthoDB" id="8433438at2"/>
<dbReference type="SMART" id="SM00354">
    <property type="entry name" value="HTH_LACI"/>
    <property type="match status" value="1"/>
</dbReference>
<evidence type="ECO:0000256" key="3">
    <source>
        <dbReference type="ARBA" id="ARBA00023163"/>
    </source>
</evidence>
<gene>
    <name evidence="5" type="ORF">SAMN04489858_11519</name>
</gene>
<dbReference type="SUPFAM" id="SSF53822">
    <property type="entry name" value="Periplasmic binding protein-like I"/>
    <property type="match status" value="1"/>
</dbReference>
<dbReference type="GO" id="GO:0003700">
    <property type="term" value="F:DNA-binding transcription factor activity"/>
    <property type="evidence" value="ECO:0007669"/>
    <property type="project" value="TreeGrafter"/>
</dbReference>
<proteinExistence type="predicted"/>